<proteinExistence type="predicted"/>
<evidence type="ECO:0000313" key="2">
    <source>
        <dbReference type="Proteomes" id="UP000015523"/>
    </source>
</evidence>
<sequence>MSRVIHVDATAGQIDALCEKNGFRLSVVSRCCLAASGS</sequence>
<dbReference type="STRING" id="1346791.M529_10565"/>
<accession>T0J5Z7</accession>
<dbReference type="EMBL" id="AUWY01000074">
    <property type="protein sequence ID" value="EQB32237.1"/>
    <property type="molecule type" value="Genomic_DNA"/>
</dbReference>
<name>T0J5Z7_9SPHN</name>
<organism evidence="1 2">
    <name type="scientific">Sphingobium ummariense RL-3</name>
    <dbReference type="NCBI Taxonomy" id="1346791"/>
    <lineage>
        <taxon>Bacteria</taxon>
        <taxon>Pseudomonadati</taxon>
        <taxon>Pseudomonadota</taxon>
        <taxon>Alphaproteobacteria</taxon>
        <taxon>Sphingomonadales</taxon>
        <taxon>Sphingomonadaceae</taxon>
        <taxon>Sphingobium</taxon>
    </lineage>
</organism>
<protein>
    <submittedName>
        <fullName evidence="1">Uncharacterized protein</fullName>
    </submittedName>
</protein>
<comment type="caution">
    <text evidence="1">The sequence shown here is derived from an EMBL/GenBank/DDBJ whole genome shotgun (WGS) entry which is preliminary data.</text>
</comment>
<dbReference type="AlphaFoldDB" id="T0J5Z7"/>
<dbReference type="Proteomes" id="UP000015523">
    <property type="component" value="Unassembled WGS sequence"/>
</dbReference>
<keyword evidence="2" id="KW-1185">Reference proteome</keyword>
<gene>
    <name evidence="1" type="ORF">M529_10565</name>
</gene>
<reference evidence="1 2" key="1">
    <citation type="journal article" date="2013" name="Genome Announc.">
        <title>Draft Genome Sequence of Sphingobium ummariense Strain RL-3, a Hexachlorocyclohexane-Degrading Bacterium.</title>
        <authorList>
            <person name="Kohli P."/>
            <person name="Dua A."/>
            <person name="Sangwan N."/>
            <person name="Oldach P."/>
            <person name="Khurana J.P."/>
            <person name="Lal R."/>
        </authorList>
    </citation>
    <scope>NUCLEOTIDE SEQUENCE [LARGE SCALE GENOMIC DNA]</scope>
    <source>
        <strain evidence="1 2">RL-3</strain>
    </source>
</reference>
<dbReference type="PATRIC" id="fig|1346791.3.peg.2033"/>
<evidence type="ECO:0000313" key="1">
    <source>
        <dbReference type="EMBL" id="EQB32237.1"/>
    </source>
</evidence>